<dbReference type="Gene3D" id="3.90.660.10">
    <property type="match status" value="1"/>
</dbReference>
<dbReference type="PANTHER" id="PTHR10742:SF414">
    <property type="entry name" value="CONTAINING AMINE OXIDASE, PUTATIVE (AFU_ORTHOLOGUE AFUA_3G12150)-RELATED"/>
    <property type="match status" value="1"/>
</dbReference>
<dbReference type="Proteomes" id="UP000813461">
    <property type="component" value="Unassembled WGS sequence"/>
</dbReference>
<sequence>MGNNGNLKCDRKTNVPKEIASPEGTGPSRIERDLSSSPHQDHYMEDANGVDSPMIRRAAGKVPHVCIVGAGVAGLRCAAVLLQHAAKVTILEARDRVGGRVRCTLFMNRCRAADSSAAFGPNWIHGTDHNPILDLAKETNTQTMNWDGRASVFDHLGNDMPPEDVVENDETVWSIIEQAMKYSNEESASIPAKRSLFDYFEEQVQRIFPDEEDVANQNLKKKRETILQMAEMWGAFVGSPIQTQSLKFFWLEECIDGENLFVAETYHKILQKIAEPALKAEIKFGHKVTKIISKESEADPRVTIEIDGKESETFDEVIVTAPLGWLKRNMNAFEPEIPIRLKQGIEAIGYGHLDKVYINFPTAFWNESARDASAAPPSSTDTSIPNITATTAPVHQNPSDSPVNPAHYPGFTHWLSPSYAPATNPHKWQQEAVNLAALPGPTAHPTLLFYIFGPTSLHIASLLTTNPASKHQALLTEFFEPYFSRLPNYSAADPAHQPRHILATNWASDELAGFGSYSNFQTGLERGSEDIEVMRRGMPERGVWLAGEHTAPFVALGTVTGAWWAGEGVARRILRAYGVGGDGVAEKEGNEA</sequence>
<gene>
    <name evidence="3" type="ORF">FB567DRAFT_488557</name>
</gene>
<feature type="region of interest" description="Disordered" evidence="1">
    <location>
        <begin position="1"/>
        <end position="47"/>
    </location>
</feature>
<reference evidence="3" key="1">
    <citation type="journal article" date="2021" name="Nat. Commun.">
        <title>Genetic determinants of endophytism in the Arabidopsis root mycobiome.</title>
        <authorList>
            <person name="Mesny F."/>
            <person name="Miyauchi S."/>
            <person name="Thiergart T."/>
            <person name="Pickel B."/>
            <person name="Atanasova L."/>
            <person name="Karlsson M."/>
            <person name="Huettel B."/>
            <person name="Barry K.W."/>
            <person name="Haridas S."/>
            <person name="Chen C."/>
            <person name="Bauer D."/>
            <person name="Andreopoulos W."/>
            <person name="Pangilinan J."/>
            <person name="LaButti K."/>
            <person name="Riley R."/>
            <person name="Lipzen A."/>
            <person name="Clum A."/>
            <person name="Drula E."/>
            <person name="Henrissat B."/>
            <person name="Kohler A."/>
            <person name="Grigoriev I.V."/>
            <person name="Martin F.M."/>
            <person name="Hacquard S."/>
        </authorList>
    </citation>
    <scope>NUCLEOTIDE SEQUENCE</scope>
    <source>
        <strain evidence="3">MPI-SDFR-AT-0120</strain>
    </source>
</reference>
<dbReference type="InterPro" id="IPR002937">
    <property type="entry name" value="Amino_oxidase"/>
</dbReference>
<dbReference type="GO" id="GO:0003682">
    <property type="term" value="F:chromatin binding"/>
    <property type="evidence" value="ECO:0007669"/>
    <property type="project" value="TreeGrafter"/>
</dbReference>
<proteinExistence type="predicted"/>
<dbReference type="EMBL" id="JAGMVJ010000003">
    <property type="protein sequence ID" value="KAH7092047.1"/>
    <property type="molecule type" value="Genomic_DNA"/>
</dbReference>
<protein>
    <recommendedName>
        <fullName evidence="2">Amine oxidase domain-containing protein</fullName>
    </recommendedName>
</protein>
<evidence type="ECO:0000259" key="2">
    <source>
        <dbReference type="Pfam" id="PF01593"/>
    </source>
</evidence>
<dbReference type="PRINTS" id="PR00419">
    <property type="entry name" value="ADXRDTASE"/>
</dbReference>
<dbReference type="InterPro" id="IPR036188">
    <property type="entry name" value="FAD/NAD-bd_sf"/>
</dbReference>
<feature type="region of interest" description="Disordered" evidence="1">
    <location>
        <begin position="371"/>
        <end position="403"/>
    </location>
</feature>
<feature type="compositionally biased region" description="Basic and acidic residues" evidence="1">
    <location>
        <begin position="29"/>
        <end position="45"/>
    </location>
</feature>
<keyword evidence="4" id="KW-1185">Reference proteome</keyword>
<organism evidence="3 4">
    <name type="scientific">Paraphoma chrysanthemicola</name>
    <dbReference type="NCBI Taxonomy" id="798071"/>
    <lineage>
        <taxon>Eukaryota</taxon>
        <taxon>Fungi</taxon>
        <taxon>Dikarya</taxon>
        <taxon>Ascomycota</taxon>
        <taxon>Pezizomycotina</taxon>
        <taxon>Dothideomycetes</taxon>
        <taxon>Pleosporomycetidae</taxon>
        <taxon>Pleosporales</taxon>
        <taxon>Pleosporineae</taxon>
        <taxon>Phaeosphaeriaceae</taxon>
        <taxon>Paraphoma</taxon>
    </lineage>
</organism>
<comment type="caution">
    <text evidence="3">The sequence shown here is derived from an EMBL/GenBank/DDBJ whole genome shotgun (WGS) entry which is preliminary data.</text>
</comment>
<feature type="compositionally biased region" description="Low complexity" evidence="1">
    <location>
        <begin position="371"/>
        <end position="383"/>
    </location>
</feature>
<dbReference type="PANTHER" id="PTHR10742">
    <property type="entry name" value="FLAVIN MONOAMINE OXIDASE"/>
    <property type="match status" value="1"/>
</dbReference>
<name>A0A8K0RF41_9PLEO</name>
<dbReference type="GO" id="GO:0006338">
    <property type="term" value="P:chromatin remodeling"/>
    <property type="evidence" value="ECO:0007669"/>
    <property type="project" value="TreeGrafter"/>
</dbReference>
<dbReference type="OrthoDB" id="5046242at2759"/>
<dbReference type="GO" id="GO:0016491">
    <property type="term" value="F:oxidoreductase activity"/>
    <property type="evidence" value="ECO:0007669"/>
    <property type="project" value="InterPro"/>
</dbReference>
<dbReference type="Gene3D" id="3.50.50.60">
    <property type="entry name" value="FAD/NAD(P)-binding domain"/>
    <property type="match status" value="1"/>
</dbReference>
<dbReference type="SUPFAM" id="SSF54373">
    <property type="entry name" value="FAD-linked reductases, C-terminal domain"/>
    <property type="match status" value="1"/>
</dbReference>
<evidence type="ECO:0000313" key="4">
    <source>
        <dbReference type="Proteomes" id="UP000813461"/>
    </source>
</evidence>
<dbReference type="SUPFAM" id="SSF51905">
    <property type="entry name" value="FAD/NAD(P)-binding domain"/>
    <property type="match status" value="1"/>
</dbReference>
<feature type="domain" description="Amine oxidase" evidence="2">
    <location>
        <begin position="72"/>
        <end position="574"/>
    </location>
</feature>
<evidence type="ECO:0000313" key="3">
    <source>
        <dbReference type="EMBL" id="KAH7092047.1"/>
    </source>
</evidence>
<feature type="compositionally biased region" description="Polar residues" evidence="1">
    <location>
        <begin position="384"/>
        <end position="402"/>
    </location>
</feature>
<dbReference type="InterPro" id="IPR050281">
    <property type="entry name" value="Flavin_monoamine_oxidase"/>
</dbReference>
<dbReference type="AlphaFoldDB" id="A0A8K0RF41"/>
<dbReference type="Pfam" id="PF01593">
    <property type="entry name" value="Amino_oxidase"/>
    <property type="match status" value="1"/>
</dbReference>
<evidence type="ECO:0000256" key="1">
    <source>
        <dbReference type="SAM" id="MobiDB-lite"/>
    </source>
</evidence>
<accession>A0A8K0RF41</accession>
<dbReference type="GO" id="GO:0050660">
    <property type="term" value="F:flavin adenine dinucleotide binding"/>
    <property type="evidence" value="ECO:0007669"/>
    <property type="project" value="TreeGrafter"/>
</dbReference>